<dbReference type="InterPro" id="IPR022635">
    <property type="entry name" value="DNA_polIII_beta_C"/>
</dbReference>
<dbReference type="GO" id="GO:0042802">
    <property type="term" value="F:identical protein binding"/>
    <property type="evidence" value="ECO:0007669"/>
    <property type="project" value="UniProtKB-ARBA"/>
</dbReference>
<feature type="domain" description="DNA polymerase III beta sliding clamp central" evidence="12">
    <location>
        <begin position="129"/>
        <end position="243"/>
    </location>
</feature>
<dbReference type="CDD" id="cd00140">
    <property type="entry name" value="beta_clamp"/>
    <property type="match status" value="1"/>
</dbReference>
<evidence type="ECO:0000256" key="2">
    <source>
        <dbReference type="ARBA" id="ARBA00010752"/>
    </source>
</evidence>
<reference evidence="14 15" key="1">
    <citation type="submission" date="2019-03" db="EMBL/GenBank/DDBJ databases">
        <title>Genomic Encyclopedia of Type Strains, Phase IV (KMG-IV): sequencing the most valuable type-strain genomes for metagenomic binning, comparative biology and taxonomic classification.</title>
        <authorList>
            <person name="Goeker M."/>
        </authorList>
    </citation>
    <scope>NUCLEOTIDE SEQUENCE [LARGE SCALE GENOMIC DNA]</scope>
    <source>
        <strain evidence="14 15">DSM 26377</strain>
    </source>
</reference>
<dbReference type="GO" id="GO:0006271">
    <property type="term" value="P:DNA strand elongation involved in DNA replication"/>
    <property type="evidence" value="ECO:0007669"/>
    <property type="project" value="TreeGrafter"/>
</dbReference>
<keyword evidence="8 10" id="KW-0239">DNA-directed DNA polymerase</keyword>
<evidence type="ECO:0000256" key="10">
    <source>
        <dbReference type="PIRNR" id="PIRNR000804"/>
    </source>
</evidence>
<evidence type="ECO:0000256" key="8">
    <source>
        <dbReference type="ARBA" id="ARBA00022932"/>
    </source>
</evidence>
<keyword evidence="7 10" id="KW-0235">DNA replication</keyword>
<dbReference type="SMART" id="SM00480">
    <property type="entry name" value="POL3Bc"/>
    <property type="match status" value="1"/>
</dbReference>
<dbReference type="PANTHER" id="PTHR30478">
    <property type="entry name" value="DNA POLYMERASE III SUBUNIT BETA"/>
    <property type="match status" value="1"/>
</dbReference>
<gene>
    <name evidence="14" type="ORF">DFR24_3110</name>
</gene>
<accession>A0A4S3K9T4</accession>
<evidence type="ECO:0000259" key="13">
    <source>
        <dbReference type="Pfam" id="PF02768"/>
    </source>
</evidence>
<keyword evidence="9" id="KW-0238">DNA-binding</keyword>
<evidence type="ECO:0000256" key="5">
    <source>
        <dbReference type="ARBA" id="ARBA00022679"/>
    </source>
</evidence>
<dbReference type="Pfam" id="PF02768">
    <property type="entry name" value="DNA_pol3_beta_3"/>
    <property type="match status" value="1"/>
</dbReference>
<dbReference type="PIRSF" id="PIRSF000804">
    <property type="entry name" value="DNA_pol_III_b"/>
    <property type="match status" value="1"/>
</dbReference>
<dbReference type="NCBIfam" id="TIGR00663">
    <property type="entry name" value="dnan"/>
    <property type="match status" value="1"/>
</dbReference>
<comment type="subcellular location">
    <subcellularLocation>
        <location evidence="1 10">Cytoplasm</location>
    </subcellularLocation>
</comment>
<dbReference type="OrthoDB" id="8421503at2"/>
<comment type="similarity">
    <text evidence="2 10">Belongs to the beta sliding clamp family.</text>
</comment>
<dbReference type="InterPro" id="IPR022637">
    <property type="entry name" value="DNA_polIII_beta_cen"/>
</dbReference>
<dbReference type="InterPro" id="IPR001001">
    <property type="entry name" value="DNA_polIII_beta"/>
</dbReference>
<dbReference type="RefSeq" id="WP_133882264.1">
    <property type="nucleotide sequence ID" value="NZ_MWIN01000002.1"/>
</dbReference>
<dbReference type="EMBL" id="SOBT01000009">
    <property type="protein sequence ID" value="TDU28735.1"/>
    <property type="molecule type" value="Genomic_DNA"/>
</dbReference>
<evidence type="ECO:0000256" key="9">
    <source>
        <dbReference type="ARBA" id="ARBA00023125"/>
    </source>
</evidence>
<protein>
    <recommendedName>
        <fullName evidence="3 10">Beta sliding clamp</fullName>
    </recommendedName>
</protein>
<evidence type="ECO:0000256" key="3">
    <source>
        <dbReference type="ARBA" id="ARBA00021035"/>
    </source>
</evidence>
<evidence type="ECO:0000259" key="11">
    <source>
        <dbReference type="Pfam" id="PF00712"/>
    </source>
</evidence>
<keyword evidence="5 10" id="KW-0808">Transferase</keyword>
<keyword evidence="15" id="KW-1185">Reference proteome</keyword>
<dbReference type="Gene3D" id="3.10.150.10">
    <property type="entry name" value="DNA Polymerase III, subunit A, domain 2"/>
    <property type="match status" value="1"/>
</dbReference>
<evidence type="ECO:0000313" key="15">
    <source>
        <dbReference type="Proteomes" id="UP000295341"/>
    </source>
</evidence>
<dbReference type="GO" id="GO:0009360">
    <property type="term" value="C:DNA polymerase III complex"/>
    <property type="evidence" value="ECO:0007669"/>
    <property type="project" value="InterPro"/>
</dbReference>
<dbReference type="Gene3D" id="3.70.10.10">
    <property type="match status" value="1"/>
</dbReference>
<dbReference type="SUPFAM" id="SSF55979">
    <property type="entry name" value="DNA clamp"/>
    <property type="match status" value="3"/>
</dbReference>
<dbReference type="AlphaFoldDB" id="A0A4S3K9T4"/>
<dbReference type="GO" id="GO:0005737">
    <property type="term" value="C:cytoplasm"/>
    <property type="evidence" value="ECO:0007669"/>
    <property type="project" value="UniProtKB-SubCell"/>
</dbReference>
<comment type="caution">
    <text evidence="14">The sequence shown here is derived from an EMBL/GenBank/DDBJ whole genome shotgun (WGS) entry which is preliminary data.</text>
</comment>
<comment type="function">
    <text evidence="10">Confers DNA tethering and processivity to DNA polymerases and other proteins. Acts as a clamp, forming a ring around DNA (a reaction catalyzed by the clamp-loading complex) which diffuses in an ATP-independent manner freely and bidirectionally along dsDNA. Initially characterized for its ability to contact the catalytic subunit of DNA polymerase III (Pol III), a complex, multichain enzyme responsible for most of the replicative synthesis in bacteria; Pol III exhibits 3'-5' exonuclease proofreading activity. The beta chain is required for initiation of replication as well as for processivity of DNA replication.</text>
</comment>
<dbReference type="Pfam" id="PF00712">
    <property type="entry name" value="DNA_pol3_beta"/>
    <property type="match status" value="1"/>
</dbReference>
<dbReference type="PANTHER" id="PTHR30478:SF0">
    <property type="entry name" value="BETA SLIDING CLAMP"/>
    <property type="match status" value="1"/>
</dbReference>
<evidence type="ECO:0000313" key="14">
    <source>
        <dbReference type="EMBL" id="TDU28735.1"/>
    </source>
</evidence>
<dbReference type="GO" id="GO:0003677">
    <property type="term" value="F:DNA binding"/>
    <property type="evidence" value="ECO:0007669"/>
    <property type="project" value="UniProtKB-UniRule"/>
</dbReference>
<organism evidence="14 15">
    <name type="scientific">Panacagrimonas perspica</name>
    <dbReference type="NCBI Taxonomy" id="381431"/>
    <lineage>
        <taxon>Bacteria</taxon>
        <taxon>Pseudomonadati</taxon>
        <taxon>Pseudomonadota</taxon>
        <taxon>Gammaproteobacteria</taxon>
        <taxon>Nevskiales</taxon>
        <taxon>Nevskiaceae</taxon>
        <taxon>Panacagrimonas</taxon>
    </lineage>
</organism>
<dbReference type="InterPro" id="IPR046938">
    <property type="entry name" value="DNA_clamp_sf"/>
</dbReference>
<feature type="domain" description="DNA polymerase III beta sliding clamp N-terminal" evidence="11">
    <location>
        <begin position="1"/>
        <end position="118"/>
    </location>
</feature>
<evidence type="ECO:0000256" key="6">
    <source>
        <dbReference type="ARBA" id="ARBA00022695"/>
    </source>
</evidence>
<dbReference type="GO" id="GO:0008408">
    <property type="term" value="F:3'-5' exonuclease activity"/>
    <property type="evidence" value="ECO:0007669"/>
    <property type="project" value="InterPro"/>
</dbReference>
<sequence>MKIQVGRNELLTALQAVVGVVERRQTLPVLANFLLEAKEDELIVTGTDLEMELIARATVQNLSPGKVTVPARKLFDICRGLPEGAEITLESGADRVTLKSGKSRFSLSALKADEFPAMGAVTGGRALVLKRTELKGLLEKTQFAMAQQDVRYYLNGLLIDGNAKRLRAVATDGHRLAFSEHVGDTGLTESVQAILPRKSVLELSRLLDNSDAEIRLVIGQGQVQIDIDVVRLTTKTIDGRFPDYERVIPEHGDKRVVADREILRKSLARTAILSNEKFRGVRLQLSEGSLKLQTHNPEHEEAEEEVEVGYAGGALEIGFNVNYLLDALGAIPGAEIVLELKNSDSSGLVYQSGDPSSKYVIMPMRL</sequence>
<evidence type="ECO:0000259" key="12">
    <source>
        <dbReference type="Pfam" id="PF02767"/>
    </source>
</evidence>
<name>A0A4S3K9T4_9GAMM</name>
<keyword evidence="4 10" id="KW-0963">Cytoplasm</keyword>
<evidence type="ECO:0000256" key="7">
    <source>
        <dbReference type="ARBA" id="ARBA00022705"/>
    </source>
</evidence>
<dbReference type="Pfam" id="PF02767">
    <property type="entry name" value="DNA_pol3_beta_2"/>
    <property type="match status" value="1"/>
</dbReference>
<keyword evidence="6 10" id="KW-0548">Nucleotidyltransferase</keyword>
<dbReference type="FunFam" id="3.10.150.10:FF:000001">
    <property type="entry name" value="Beta sliding clamp"/>
    <property type="match status" value="1"/>
</dbReference>
<dbReference type="GO" id="GO:0003887">
    <property type="term" value="F:DNA-directed DNA polymerase activity"/>
    <property type="evidence" value="ECO:0007669"/>
    <property type="project" value="UniProtKB-UniRule"/>
</dbReference>
<dbReference type="Proteomes" id="UP000295341">
    <property type="component" value="Unassembled WGS sequence"/>
</dbReference>
<feature type="domain" description="DNA polymerase III beta sliding clamp C-terminal" evidence="13">
    <location>
        <begin position="246"/>
        <end position="365"/>
    </location>
</feature>
<comment type="subunit">
    <text evidence="10">Forms a ring-shaped head-to-tail homodimer around DNA.</text>
</comment>
<proteinExistence type="inferred from homology"/>
<evidence type="ECO:0000256" key="1">
    <source>
        <dbReference type="ARBA" id="ARBA00004496"/>
    </source>
</evidence>
<evidence type="ECO:0000256" key="4">
    <source>
        <dbReference type="ARBA" id="ARBA00022490"/>
    </source>
</evidence>
<dbReference type="InterPro" id="IPR022634">
    <property type="entry name" value="DNA_polIII_beta_N"/>
</dbReference>